<dbReference type="EMBL" id="MCFA01000008">
    <property type="protein sequence ID" value="ORY18256.1"/>
    <property type="molecule type" value="Genomic_DNA"/>
</dbReference>
<dbReference type="Pfam" id="PF06283">
    <property type="entry name" value="ThuA"/>
    <property type="match status" value="1"/>
</dbReference>
<keyword evidence="2" id="KW-0378">Hydrolase</keyword>
<gene>
    <name evidence="2" type="ORF">BCR34DRAFT_473803</name>
</gene>
<protein>
    <submittedName>
        <fullName evidence="2">Glycosyl hydrolase</fullName>
    </submittedName>
</protein>
<comment type="caution">
    <text evidence="2">The sequence shown here is derived from an EMBL/GenBank/DDBJ whole genome shotgun (WGS) entry which is preliminary data.</text>
</comment>
<reference evidence="2 3" key="1">
    <citation type="submission" date="2016-07" db="EMBL/GenBank/DDBJ databases">
        <title>Pervasive Adenine N6-methylation of Active Genes in Fungi.</title>
        <authorList>
            <consortium name="DOE Joint Genome Institute"/>
            <person name="Mondo S.J."/>
            <person name="Dannebaum R.O."/>
            <person name="Kuo R.C."/>
            <person name="Labutti K."/>
            <person name="Haridas S."/>
            <person name="Kuo A."/>
            <person name="Salamov A."/>
            <person name="Ahrendt S.R."/>
            <person name="Lipzen A."/>
            <person name="Sullivan W."/>
            <person name="Andreopoulos W.B."/>
            <person name="Clum A."/>
            <person name="Lindquist E."/>
            <person name="Daum C."/>
            <person name="Ramamoorthy G.K."/>
            <person name="Gryganskyi A."/>
            <person name="Culley D."/>
            <person name="Magnuson J.K."/>
            <person name="James T.Y."/>
            <person name="O'Malley M.A."/>
            <person name="Stajich J.E."/>
            <person name="Spatafora J.W."/>
            <person name="Visel A."/>
            <person name="Grigoriev I.V."/>
        </authorList>
    </citation>
    <scope>NUCLEOTIDE SEQUENCE [LARGE SCALE GENOMIC DNA]</scope>
    <source>
        <strain evidence="2 3">CBS 115471</strain>
    </source>
</reference>
<accession>A0A1Y2A6T2</accession>
<dbReference type="AlphaFoldDB" id="A0A1Y2A6T2"/>
<dbReference type="InterPro" id="IPR029062">
    <property type="entry name" value="Class_I_gatase-like"/>
</dbReference>
<organism evidence="2 3">
    <name type="scientific">Clohesyomyces aquaticus</name>
    <dbReference type="NCBI Taxonomy" id="1231657"/>
    <lineage>
        <taxon>Eukaryota</taxon>
        <taxon>Fungi</taxon>
        <taxon>Dikarya</taxon>
        <taxon>Ascomycota</taxon>
        <taxon>Pezizomycotina</taxon>
        <taxon>Dothideomycetes</taxon>
        <taxon>Pleosporomycetidae</taxon>
        <taxon>Pleosporales</taxon>
        <taxon>Lindgomycetaceae</taxon>
        <taxon>Clohesyomyces</taxon>
    </lineage>
</organism>
<dbReference type="OrthoDB" id="3482285at2759"/>
<dbReference type="InterPro" id="IPR029010">
    <property type="entry name" value="ThuA-like"/>
</dbReference>
<dbReference type="Proteomes" id="UP000193144">
    <property type="component" value="Unassembled WGS sequence"/>
</dbReference>
<dbReference type="GO" id="GO:0016787">
    <property type="term" value="F:hydrolase activity"/>
    <property type="evidence" value="ECO:0007669"/>
    <property type="project" value="UniProtKB-KW"/>
</dbReference>
<keyword evidence="3" id="KW-1185">Reference proteome</keyword>
<evidence type="ECO:0000313" key="3">
    <source>
        <dbReference type="Proteomes" id="UP000193144"/>
    </source>
</evidence>
<evidence type="ECO:0000313" key="2">
    <source>
        <dbReference type="EMBL" id="ORY18256.1"/>
    </source>
</evidence>
<evidence type="ECO:0000259" key="1">
    <source>
        <dbReference type="Pfam" id="PF06283"/>
    </source>
</evidence>
<name>A0A1Y2A6T2_9PLEO</name>
<feature type="domain" description="ThuA-like" evidence="1">
    <location>
        <begin position="8"/>
        <end position="223"/>
    </location>
</feature>
<dbReference type="Gene3D" id="3.40.50.880">
    <property type="match status" value="1"/>
</dbReference>
<dbReference type="SUPFAM" id="SSF52317">
    <property type="entry name" value="Class I glutamine amidotransferase-like"/>
    <property type="match status" value="1"/>
</dbReference>
<dbReference type="PANTHER" id="PTHR40469">
    <property type="entry name" value="SECRETED GLYCOSYL HYDROLASE"/>
    <property type="match status" value="1"/>
</dbReference>
<proteinExistence type="predicted"/>
<sequence length="245" mass="27294">MENSGPFRVLVFSKTSAYRHDSIPAAIKAIEALATSMKLFVVDASEDAGNAMTPSSLAQYAVIVLLHCSGDFLDTAQVDALQQFVRSGGGVVAIHGAAAGLYDNQWYGALIGAHFDMHPDPEPGRVQVEQAEESMLNVASGRENWKDEWYNFRSHPRDNKNLKVLLRGDTTSYHGGKMGEDHPIAWYQEFDGGRSFYTALGHFDEAYADEWYMDQIKNGILWAAKRQPQISRPQPDTTDAAQRFY</sequence>
<dbReference type="PANTHER" id="PTHR40469:SF2">
    <property type="entry name" value="GALACTOSE-BINDING DOMAIN-LIKE SUPERFAMILY PROTEIN"/>
    <property type="match status" value="1"/>
</dbReference>